<dbReference type="InterPro" id="IPR011044">
    <property type="entry name" value="Quino_amine_DH_bsu"/>
</dbReference>
<keyword evidence="3 12" id="KW-0813">Transport</keyword>
<dbReference type="InterPro" id="IPR001680">
    <property type="entry name" value="WD40_rpt"/>
</dbReference>
<dbReference type="GO" id="GO:0000139">
    <property type="term" value="C:Golgi membrane"/>
    <property type="evidence" value="ECO:0007669"/>
    <property type="project" value="UniProtKB-SubCell"/>
</dbReference>
<keyword evidence="18" id="KW-1185">Reference proteome</keyword>
<dbReference type="FunFam" id="2.130.10.10:FF:000008">
    <property type="entry name" value="Coatomer subunit beta"/>
    <property type="match status" value="1"/>
</dbReference>
<dbReference type="GO" id="GO:0005198">
    <property type="term" value="F:structural molecule activity"/>
    <property type="evidence" value="ECO:0007669"/>
    <property type="project" value="UniProtKB-UniRule"/>
</dbReference>
<sequence length="846" mass="94622">MGMRIDIKRKLLSRSDRVKSVDLHPTEPWVLASMYNGQVYIYNYETQALVKSFEVTETPVRAAKFIARKNWIITGSDDSQIRVFNYNTYEKVASFEGHPDYIRCLAVHPTQPLVLSGSDDMTIRLWDWEKGWKCAQVFEGHSHFVMHLTFNPKDSNTFASAGLDGVIKVWALGSNVPNFTLEGHEKGVNYVDYYHGGDKPYLISCADDNLVKIWDYQNKNCVQTLEGHNQNVNFAAFHPELPIIISGSEDGTVRIWHSDTYRLENTLNYGLERAWCMSYQKGGNNVAFGYDEGSVVIKLGREEPAVSMDASGKIIWAKHSEIQTANIKAGADDAIKDGERLALPVKDLGSCEVYPQTLQHSPNGRFVVVCGDGEYIIYTALAWRNKSFGSGLEFVWGADSNVYAVRESTSRVKVFKNFKERSGLLPKLNYSAEGVFGGALLGVRSNSFLNFYDWETGSVVRRIDVEARNVFWSDAGDLVTIACEDSFYVLRYSSQAYLQFIENGGDVGEEGVEEAFEFVTEIAETVKTGAWAGDCFIYTNNANRMNYLVGGETFTISHFDKQMYLLGYAPRDNRVYLADRDVNVYSYVLSLTVVQYQTAVLRGDLEVAASMLASIPSDQRSRIARFLESQGLKDLALEVSTDLEQRFELALNLGKLDVATQIAREVDSEAKWRTLGDVATASWKFGLAEECLLKAKDLSGQLLFYTANGNRNGIREVATKAVEQGKNNIAFTALFELGAVEEAIDLLIKTERIPEAAVLARAYRPQEMSKIVKLWKADLESKNKTKIAESLADPAEYKNLFPELALASKNEENLLDMEGSSDDDDDNDVFDAASENITEPVATTVL</sequence>
<evidence type="ECO:0000256" key="14">
    <source>
        <dbReference type="SAM" id="MobiDB-lite"/>
    </source>
</evidence>
<dbReference type="CDD" id="cd00200">
    <property type="entry name" value="WD40"/>
    <property type="match status" value="1"/>
</dbReference>
<dbReference type="Proteomes" id="UP000077315">
    <property type="component" value="Unassembled WGS sequence"/>
</dbReference>
<dbReference type="VEuPathDB" id="FungiDB:PHYBLDRAFT_34313"/>
<evidence type="ECO:0000256" key="12">
    <source>
        <dbReference type="PIRNR" id="PIRNR005567"/>
    </source>
</evidence>
<evidence type="ECO:0000256" key="10">
    <source>
        <dbReference type="ARBA" id="ARBA00023136"/>
    </source>
</evidence>
<comment type="similarity">
    <text evidence="2 12">Belongs to the WD repeat COPB2 family.</text>
</comment>
<evidence type="ECO:0000256" key="7">
    <source>
        <dbReference type="ARBA" id="ARBA00022892"/>
    </source>
</evidence>
<dbReference type="AlphaFoldDB" id="A0A162WEZ4"/>
<comment type="function">
    <text evidence="12">The coatomer is a cytosolic protein complex that binds to dilysine motifs and reversibly associates with Golgi non-clathrin-coated vesicles, which further mediate biosynthetic protein transport from the ER, via the Golgi up to the trans Golgi network. Coatomer complex is required for budding from Golgi membranes, and is essential for the retrograde Golgi-to-ER transport of dilysine-tagged proteins.</text>
</comment>
<dbReference type="GO" id="GO:0006891">
    <property type="term" value="P:intra-Golgi vesicle-mediated transport"/>
    <property type="evidence" value="ECO:0007669"/>
    <property type="project" value="TreeGrafter"/>
</dbReference>
<keyword evidence="9 12" id="KW-0333">Golgi apparatus</keyword>
<dbReference type="PRINTS" id="PR00320">
    <property type="entry name" value="GPROTEINBRPT"/>
</dbReference>
<dbReference type="Pfam" id="PF23953">
    <property type="entry name" value="TPR_COPA_B"/>
    <property type="match status" value="1"/>
</dbReference>
<feature type="domain" description="COPA/B second beta-propeller" evidence="15">
    <location>
        <begin position="319"/>
        <end position="579"/>
    </location>
</feature>
<evidence type="ECO:0000256" key="8">
    <source>
        <dbReference type="ARBA" id="ARBA00022927"/>
    </source>
</evidence>
<organism evidence="17 18">
    <name type="scientific">Phycomyces blakesleeanus (strain ATCC 8743b / DSM 1359 / FGSC 10004 / NBRC 33097 / NRRL 1555)</name>
    <dbReference type="NCBI Taxonomy" id="763407"/>
    <lineage>
        <taxon>Eukaryota</taxon>
        <taxon>Fungi</taxon>
        <taxon>Fungi incertae sedis</taxon>
        <taxon>Mucoromycota</taxon>
        <taxon>Mucoromycotina</taxon>
        <taxon>Mucoromycetes</taxon>
        <taxon>Mucorales</taxon>
        <taxon>Phycomycetaceae</taxon>
        <taxon>Phycomyces</taxon>
    </lineage>
</organism>
<dbReference type="PROSITE" id="PS50082">
    <property type="entry name" value="WD_REPEATS_2"/>
    <property type="match status" value="4"/>
</dbReference>
<dbReference type="PANTHER" id="PTHR19876:SF2">
    <property type="entry name" value="COATOMER SUBUNIT BETA"/>
    <property type="match status" value="1"/>
</dbReference>
<dbReference type="InterPro" id="IPR056176">
    <property type="entry name" value="TPR_COPA_B"/>
</dbReference>
<dbReference type="OrthoDB" id="10261470at2759"/>
<dbReference type="PANTHER" id="PTHR19876">
    <property type="entry name" value="COATOMER"/>
    <property type="match status" value="1"/>
</dbReference>
<evidence type="ECO:0000259" key="16">
    <source>
        <dbReference type="Pfam" id="PF23953"/>
    </source>
</evidence>
<dbReference type="GO" id="GO:0006886">
    <property type="term" value="P:intracellular protein transport"/>
    <property type="evidence" value="ECO:0007669"/>
    <property type="project" value="UniProtKB-UniRule"/>
</dbReference>
<feature type="repeat" description="WD" evidence="13">
    <location>
        <begin position="138"/>
        <end position="170"/>
    </location>
</feature>
<name>A0A162WEZ4_PHYB8</name>
<dbReference type="InterPro" id="IPR050844">
    <property type="entry name" value="Coatomer_complex_subunit"/>
</dbReference>
<dbReference type="SUPFAM" id="SSF50978">
    <property type="entry name" value="WD40 repeat-like"/>
    <property type="match status" value="1"/>
</dbReference>
<keyword evidence="4 12" id="KW-0963">Cytoplasm</keyword>
<protein>
    <recommendedName>
        <fullName evidence="12">Coatomer subunit beta'</fullName>
    </recommendedName>
</protein>
<feature type="region of interest" description="Disordered" evidence="14">
    <location>
        <begin position="815"/>
        <end position="834"/>
    </location>
</feature>
<evidence type="ECO:0000256" key="4">
    <source>
        <dbReference type="ARBA" id="ARBA00022490"/>
    </source>
</evidence>
<gene>
    <name evidence="17" type="ORF">PHYBLDRAFT_34313</name>
</gene>
<dbReference type="Pfam" id="PF04053">
    <property type="entry name" value="B-prop_COPA_B_2nd"/>
    <property type="match status" value="1"/>
</dbReference>
<evidence type="ECO:0000313" key="17">
    <source>
        <dbReference type="EMBL" id="OAD66685.1"/>
    </source>
</evidence>
<evidence type="ECO:0000256" key="3">
    <source>
        <dbReference type="ARBA" id="ARBA00022448"/>
    </source>
</evidence>
<keyword evidence="7 12" id="KW-0931">ER-Golgi transport</keyword>
<keyword evidence="5 13" id="KW-0853">WD repeat</keyword>
<proteinExistence type="inferred from homology"/>
<dbReference type="InParanoid" id="A0A162WEZ4"/>
<dbReference type="EMBL" id="KV441001">
    <property type="protein sequence ID" value="OAD66685.1"/>
    <property type="molecule type" value="Genomic_DNA"/>
</dbReference>
<dbReference type="Gene3D" id="1.25.40.470">
    <property type="match status" value="1"/>
</dbReference>
<feature type="repeat" description="WD" evidence="13">
    <location>
        <begin position="95"/>
        <end position="127"/>
    </location>
</feature>
<feature type="domain" description="COPA/B TPR" evidence="16">
    <location>
        <begin position="596"/>
        <end position="776"/>
    </location>
</feature>
<dbReference type="FunFam" id="1.25.40.470:FF:000001">
    <property type="entry name" value="Coatomer subunit beta"/>
    <property type="match status" value="1"/>
</dbReference>
<dbReference type="SMART" id="SM00320">
    <property type="entry name" value="WD40"/>
    <property type="match status" value="6"/>
</dbReference>
<dbReference type="InterPro" id="IPR020472">
    <property type="entry name" value="WD40_PAC1"/>
</dbReference>
<evidence type="ECO:0000256" key="9">
    <source>
        <dbReference type="ARBA" id="ARBA00023034"/>
    </source>
</evidence>
<dbReference type="STRING" id="763407.A0A162WEZ4"/>
<accession>A0A162WEZ4</accession>
<evidence type="ECO:0000256" key="2">
    <source>
        <dbReference type="ARBA" id="ARBA00010844"/>
    </source>
</evidence>
<keyword evidence="11 12" id="KW-0968">Cytoplasmic vesicle</keyword>
<comment type="subcellular location">
    <subcellularLocation>
        <location evidence="1 12">Cytoplasmic vesicle</location>
        <location evidence="1 12">COPI-coated vesicle membrane</location>
        <topology evidence="1 12">Peripheral membrane protein</topology>
        <orientation evidence="1 12">Cytoplasmic side</orientation>
    </subcellularLocation>
    <subcellularLocation>
        <location evidence="12">Golgi apparatus membrane</location>
        <topology evidence="12">Peripheral membrane protein</topology>
        <orientation evidence="12">Cytoplasmic side</orientation>
    </subcellularLocation>
    <text evidence="12">The coatomer is cytoplasmic or polymerized on the cytoplasmic side of the Golgi, as well as on the vesicles/buds originating from it.</text>
</comment>
<evidence type="ECO:0000256" key="6">
    <source>
        <dbReference type="ARBA" id="ARBA00022737"/>
    </source>
</evidence>
<evidence type="ECO:0000256" key="5">
    <source>
        <dbReference type="ARBA" id="ARBA00022574"/>
    </source>
</evidence>
<dbReference type="CDD" id="cd22947">
    <property type="entry name" value="Coatomer_WDAD_beta-like"/>
    <property type="match status" value="1"/>
</dbReference>
<evidence type="ECO:0000256" key="11">
    <source>
        <dbReference type="ARBA" id="ARBA00023329"/>
    </source>
</evidence>
<feature type="compositionally biased region" description="Acidic residues" evidence="14">
    <location>
        <begin position="815"/>
        <end position="829"/>
    </location>
</feature>
<dbReference type="FunCoup" id="A0A162WEZ4">
    <property type="interactions" value="809"/>
</dbReference>
<feature type="repeat" description="WD" evidence="13">
    <location>
        <begin position="181"/>
        <end position="224"/>
    </location>
</feature>
<dbReference type="InterPro" id="IPR036322">
    <property type="entry name" value="WD40_repeat_dom_sf"/>
</dbReference>
<keyword evidence="6" id="KW-0677">Repeat</keyword>
<dbReference type="Gene3D" id="2.130.10.10">
    <property type="entry name" value="YVTN repeat-like/Quinoprotein amine dehydrogenase"/>
    <property type="match status" value="1"/>
</dbReference>
<dbReference type="PIRSF" id="PIRSF005567">
    <property type="entry name" value="Coatomer_beta'_subunit"/>
    <property type="match status" value="1"/>
</dbReference>
<evidence type="ECO:0000313" key="18">
    <source>
        <dbReference type="Proteomes" id="UP000077315"/>
    </source>
</evidence>
<evidence type="ECO:0000259" key="15">
    <source>
        <dbReference type="Pfam" id="PF04053"/>
    </source>
</evidence>
<dbReference type="GeneID" id="29000935"/>
<dbReference type="InterPro" id="IPR015943">
    <property type="entry name" value="WD40/YVTN_repeat-like_dom_sf"/>
</dbReference>
<reference evidence="18" key="1">
    <citation type="submission" date="2015-06" db="EMBL/GenBank/DDBJ databases">
        <title>Expansion of signal transduction pathways in fungi by whole-genome duplication.</title>
        <authorList>
            <consortium name="DOE Joint Genome Institute"/>
            <person name="Corrochano L.M."/>
            <person name="Kuo A."/>
            <person name="Marcet-Houben M."/>
            <person name="Polaino S."/>
            <person name="Salamov A."/>
            <person name="Villalobos J.M."/>
            <person name="Alvarez M.I."/>
            <person name="Avalos J."/>
            <person name="Benito E.P."/>
            <person name="Benoit I."/>
            <person name="Burger G."/>
            <person name="Camino L.P."/>
            <person name="Canovas D."/>
            <person name="Cerda-Olmedo E."/>
            <person name="Cheng J.-F."/>
            <person name="Dominguez A."/>
            <person name="Elias M."/>
            <person name="Eslava A.P."/>
            <person name="Glaser F."/>
            <person name="Grimwood J."/>
            <person name="Gutierrez G."/>
            <person name="Heitman J."/>
            <person name="Henrissat B."/>
            <person name="Iturriaga E.A."/>
            <person name="Lang B.F."/>
            <person name="Lavin J.L."/>
            <person name="Lee S."/>
            <person name="Li W."/>
            <person name="Lindquist E."/>
            <person name="Lopez-Garcia S."/>
            <person name="Luque E.M."/>
            <person name="Marcos A.T."/>
            <person name="Martin J."/>
            <person name="McCluskey K."/>
            <person name="Medina H.R."/>
            <person name="Miralles-Duran A."/>
            <person name="Miyazaki A."/>
            <person name="Munoz-Torres E."/>
            <person name="Oguiza J.A."/>
            <person name="Ohm R."/>
            <person name="Olmedo M."/>
            <person name="Orejas M."/>
            <person name="Ortiz-Castellanos L."/>
            <person name="Pisabarro A.G."/>
            <person name="Rodriguez-Romero J."/>
            <person name="Ruiz-Herrera J."/>
            <person name="Ruiz-Vazquez R."/>
            <person name="Sanz C."/>
            <person name="Schackwitz W."/>
            <person name="Schmutz J."/>
            <person name="Shahriari M."/>
            <person name="Shelest E."/>
            <person name="Silva-Franco F."/>
            <person name="Soanes D."/>
            <person name="Syed K."/>
            <person name="Tagua V.G."/>
            <person name="Talbot N.J."/>
            <person name="Thon M."/>
            <person name="De vries R.P."/>
            <person name="Wiebenga A."/>
            <person name="Yadav J.S."/>
            <person name="Braun E.L."/>
            <person name="Baker S."/>
            <person name="Garre V."/>
            <person name="Horwitz B."/>
            <person name="Torres-Martinez S."/>
            <person name="Idnurm A."/>
            <person name="Herrera-Estrella A."/>
            <person name="Gabaldon T."/>
            <person name="Grigoriev I.V."/>
        </authorList>
    </citation>
    <scope>NUCLEOTIDE SEQUENCE [LARGE SCALE GENOMIC DNA]</scope>
    <source>
        <strain evidence="18">NRRL 1555(-)</strain>
    </source>
</reference>
<dbReference type="GO" id="GO:0030126">
    <property type="term" value="C:COPI vesicle coat"/>
    <property type="evidence" value="ECO:0007669"/>
    <property type="project" value="TreeGrafter"/>
</dbReference>
<dbReference type="Pfam" id="PF00400">
    <property type="entry name" value="WD40"/>
    <property type="match status" value="5"/>
</dbReference>
<dbReference type="RefSeq" id="XP_018284725.1">
    <property type="nucleotide sequence ID" value="XM_018440029.1"/>
</dbReference>
<comment type="subunit">
    <text evidence="12">Oligomeric complex that consists of at least the alpha, beta, beta', gamma, delta, epsilon and zeta subunits.</text>
</comment>
<keyword evidence="10 12" id="KW-0472">Membrane</keyword>
<evidence type="ECO:0000256" key="1">
    <source>
        <dbReference type="ARBA" id="ARBA00004347"/>
    </source>
</evidence>
<dbReference type="PROSITE" id="PS50294">
    <property type="entry name" value="WD_REPEATS_REGION"/>
    <property type="match status" value="4"/>
</dbReference>
<dbReference type="InterPro" id="IPR016453">
    <property type="entry name" value="COPB2"/>
</dbReference>
<dbReference type="InterPro" id="IPR006692">
    <property type="entry name" value="Beta-prop_COPA/B_2nd"/>
</dbReference>
<dbReference type="SUPFAM" id="SSF50969">
    <property type="entry name" value="YVTN repeat-like/Quinoprotein amine dehydrogenase"/>
    <property type="match status" value="1"/>
</dbReference>
<evidence type="ECO:0000256" key="13">
    <source>
        <dbReference type="PROSITE-ProRule" id="PRU00221"/>
    </source>
</evidence>
<dbReference type="GO" id="GO:0006888">
    <property type="term" value="P:endoplasmic reticulum to Golgi vesicle-mediated transport"/>
    <property type="evidence" value="ECO:0007669"/>
    <property type="project" value="TreeGrafter"/>
</dbReference>
<feature type="repeat" description="WD" evidence="13">
    <location>
        <begin position="225"/>
        <end position="266"/>
    </location>
</feature>
<keyword evidence="8 12" id="KW-0653">Protein transport</keyword>
<dbReference type="GO" id="GO:0006890">
    <property type="term" value="P:retrograde vesicle-mediated transport, Golgi to endoplasmic reticulum"/>
    <property type="evidence" value="ECO:0007669"/>
    <property type="project" value="TreeGrafter"/>
</dbReference>